<organism evidence="1 2">
    <name type="scientific">Lachancea nothofagi CBS 11611</name>
    <dbReference type="NCBI Taxonomy" id="1266666"/>
    <lineage>
        <taxon>Eukaryota</taxon>
        <taxon>Fungi</taxon>
        <taxon>Dikarya</taxon>
        <taxon>Ascomycota</taxon>
        <taxon>Saccharomycotina</taxon>
        <taxon>Saccharomycetes</taxon>
        <taxon>Saccharomycetales</taxon>
        <taxon>Saccharomycetaceae</taxon>
        <taxon>Lachancea</taxon>
    </lineage>
</organism>
<dbReference type="AlphaFoldDB" id="A0A1G4KFR6"/>
<dbReference type="OrthoDB" id="4064185at2759"/>
<reference evidence="2" key="1">
    <citation type="submission" date="2016-03" db="EMBL/GenBank/DDBJ databases">
        <authorList>
            <person name="Devillers Hugo."/>
        </authorList>
    </citation>
    <scope>NUCLEOTIDE SEQUENCE [LARGE SCALE GENOMIC DNA]</scope>
</reference>
<name>A0A1G4KFR6_9SACH</name>
<dbReference type="EMBL" id="LT598453">
    <property type="protein sequence ID" value="SCV03263.1"/>
    <property type="molecule type" value="Genomic_DNA"/>
</dbReference>
<dbReference type="Proteomes" id="UP000189911">
    <property type="component" value="Chromosome G"/>
</dbReference>
<evidence type="ECO:0000313" key="1">
    <source>
        <dbReference type="EMBL" id="SCV03263.1"/>
    </source>
</evidence>
<proteinExistence type="predicted"/>
<protein>
    <submittedName>
        <fullName evidence="1">LANO_0G03092g1_1</fullName>
    </submittedName>
</protein>
<gene>
    <name evidence="1" type="ORF">LANO_0G03092G</name>
</gene>
<evidence type="ECO:0000313" key="2">
    <source>
        <dbReference type="Proteomes" id="UP000189911"/>
    </source>
</evidence>
<keyword evidence="2" id="KW-1185">Reference proteome</keyword>
<accession>A0A1G4KFR6</accession>
<sequence length="659" mass="75742">MKSLPRQAWLGKFPASSCTKLRRTFSARNINARNDKQTDTNPPIQVFEKNITKDALEGLIRNHWNLYKTNKVHCATKNTISPISKIITETARADTSKHFKTSRTYRSFLRWELLRNITNSTKLPALLALLKKSDDLLFDLYHTDDKPYLIDSLITNCLKYNDIANAVNLYIWYYTNIASTVPDLNIAASMINAIAFSSPYTDRVSLQSFLLIMNFLSQRKVNFRLTEQNATQICGKAMSQLNSTLNKDVLNIVLDVPFDEDNTVRNLQIRTSYSLIKEDFKRNNPAGVLYQWKSVQNHYKSMTNHDSRILYQVIKLFTKQRSYRIHCRQIIKKLEPEYYVNNALLLPSLINFATKTNNLPLASKIMSDITKYSNAKTQSCNLTSRLTLSTLLRLHLHFKDSSGVERILKQIRSTNSDISGSDYQAIVLHLLKTDTDEDLLKAVALAKSVKGKQCFPSIATIVNKLAGTYKQAKNPNSIRDRSIIQNLLNTADVIDPRHMDKLWDIVASVYTKTLTTYRKKTITQMLQKGNKVAHKTESSADLLKYLFIKSCNRPACESTADPFNTPNTNDINLKLTKNNKLVILRTIAKEARFVNKLHLLRWCVTEMIKAGMPLYEVELEWNVMEKHQMRRCSFTDRHSITHNLKEHGIKNFKSVIQTN</sequence>